<keyword evidence="2" id="KW-0732">Signal</keyword>
<dbReference type="HOGENOM" id="CLU_089932_0_0_7"/>
<feature type="compositionally biased region" description="Basic and acidic residues" evidence="1">
    <location>
        <begin position="24"/>
        <end position="34"/>
    </location>
</feature>
<proteinExistence type="predicted"/>
<evidence type="ECO:0000313" key="3">
    <source>
        <dbReference type="EMBL" id="AJF05877.1"/>
    </source>
</evidence>
<reference evidence="3 4" key="1">
    <citation type="journal article" date="2015" name="Genome Announc.">
        <title>Genomes of Geoalkalibacter ferrihydriticus Z-0531T and Geoalkalibacter subterraneus Red1T, Two Haloalkaliphilic Metal-Reducing Deltaproteobacteria.</title>
        <authorList>
            <person name="Badalamenti J.P."/>
            <person name="Krajmalnik-Brown R."/>
            <person name="Torres C.I."/>
            <person name="Bond D.R."/>
        </authorList>
    </citation>
    <scope>NUCLEOTIDE SEQUENCE [LARGE SCALE GENOMIC DNA]</scope>
    <source>
        <strain evidence="3 4">Red1</strain>
    </source>
</reference>
<feature type="chain" id="PRO_5002102764" description="DNA-binding protein" evidence="2">
    <location>
        <begin position="21"/>
        <end position="263"/>
    </location>
</feature>
<evidence type="ECO:0000313" key="4">
    <source>
        <dbReference type="Proteomes" id="UP000035036"/>
    </source>
</evidence>
<gene>
    <name evidence="3" type="ORF">GSUB_03910</name>
</gene>
<name>A0A0B5FCH1_9BACT</name>
<dbReference type="RefSeq" id="WP_040199280.1">
    <property type="nucleotide sequence ID" value="NZ_CP010311.1"/>
</dbReference>
<organism evidence="3 4">
    <name type="scientific">Geoalkalibacter subterraneus</name>
    <dbReference type="NCBI Taxonomy" id="483547"/>
    <lineage>
        <taxon>Bacteria</taxon>
        <taxon>Pseudomonadati</taxon>
        <taxon>Thermodesulfobacteriota</taxon>
        <taxon>Desulfuromonadia</taxon>
        <taxon>Desulfuromonadales</taxon>
        <taxon>Geoalkalibacteraceae</taxon>
        <taxon>Geoalkalibacter</taxon>
    </lineage>
</organism>
<evidence type="ECO:0000256" key="2">
    <source>
        <dbReference type="SAM" id="SignalP"/>
    </source>
</evidence>
<feature type="signal peptide" evidence="2">
    <location>
        <begin position="1"/>
        <end position="20"/>
    </location>
</feature>
<dbReference type="AlphaFoldDB" id="A0A0B5FCH1"/>
<dbReference type="KEGG" id="gsb:GSUB_03910"/>
<dbReference type="OrthoDB" id="1118190at2"/>
<dbReference type="PROSITE" id="PS51257">
    <property type="entry name" value="PROKAR_LIPOPROTEIN"/>
    <property type="match status" value="1"/>
</dbReference>
<keyword evidence="4" id="KW-1185">Reference proteome</keyword>
<evidence type="ECO:0008006" key="5">
    <source>
        <dbReference type="Google" id="ProtNLM"/>
    </source>
</evidence>
<dbReference type="EMBL" id="CP010311">
    <property type="protein sequence ID" value="AJF05877.1"/>
    <property type="molecule type" value="Genomic_DNA"/>
</dbReference>
<dbReference type="Proteomes" id="UP000035036">
    <property type="component" value="Chromosome"/>
</dbReference>
<accession>A0A0B5FCH1</accession>
<dbReference type="STRING" id="483547.GSUB_03910"/>
<feature type="region of interest" description="Disordered" evidence="1">
    <location>
        <begin position="24"/>
        <end position="47"/>
    </location>
</feature>
<protein>
    <recommendedName>
        <fullName evidence="5">DNA-binding protein</fullName>
    </recommendedName>
</protein>
<evidence type="ECO:0000256" key="1">
    <source>
        <dbReference type="SAM" id="MobiDB-lite"/>
    </source>
</evidence>
<sequence>MKRALLLLTAALTTALLLSACKEEAPKPAQKPEGHPPASSSGMNAKPAEATGISGIVVETMNTAGYTYVLVDTGEEQIWAAGPETKVAVGDSVALAPGQQMHNFRSDSLDRTFDMILFVNGIMVGGESAAADANGMSAGQMPQGHPDINAEKSVEVDFSGLTKAEGGVTVAEIYTRKDELAGEEIQVRGKVVRFSPQIMGKNWIHLQDGTGDEEGNADLTVTTTASAEVGDTVLISGKLETDKDIAHGTVYEIIVEDAEVVVE</sequence>